<keyword evidence="1" id="KW-1133">Transmembrane helix</keyword>
<evidence type="ECO:0000313" key="3">
    <source>
        <dbReference type="Proteomes" id="UP000016487"/>
    </source>
</evidence>
<protein>
    <submittedName>
        <fullName evidence="2">Uncharacterized protein</fullName>
    </submittedName>
</protein>
<dbReference type="AlphaFoldDB" id="A0AAD4FQ57"/>
<evidence type="ECO:0000256" key="1">
    <source>
        <dbReference type="SAM" id="Phobius"/>
    </source>
</evidence>
<keyword evidence="1" id="KW-0812">Transmembrane</keyword>
<reference evidence="2" key="2">
    <citation type="submission" date="2015-03" db="EMBL/GenBank/DDBJ databases">
        <title>Genome sequence of Pseudoalteromonas citrea.</title>
        <authorList>
            <person name="Xie B.-B."/>
            <person name="Rong J.-C."/>
            <person name="Qin Q.-L."/>
            <person name="Zhang Y.-Z."/>
        </authorList>
    </citation>
    <scope>NUCLEOTIDE SEQUENCE</scope>
    <source>
        <strain evidence="2">DSM 8771</strain>
    </source>
</reference>
<dbReference type="EMBL" id="AHBZ03000027">
    <property type="protein sequence ID" value="KAF7764717.1"/>
    <property type="molecule type" value="Genomic_DNA"/>
</dbReference>
<dbReference type="Proteomes" id="UP000016487">
    <property type="component" value="Unassembled WGS sequence"/>
</dbReference>
<sequence>MWLNYEACKGPLHIAFCAIILWVLGSRLVKSCFISAKR</sequence>
<evidence type="ECO:0000313" key="2">
    <source>
        <dbReference type="EMBL" id="KAF7764717.1"/>
    </source>
</evidence>
<keyword evidence="1" id="KW-0472">Membrane</keyword>
<feature type="transmembrane region" description="Helical" evidence="1">
    <location>
        <begin position="12"/>
        <end position="29"/>
    </location>
</feature>
<proteinExistence type="predicted"/>
<name>A0AAD4FQ57_9GAMM</name>
<comment type="caution">
    <text evidence="2">The sequence shown here is derived from an EMBL/GenBank/DDBJ whole genome shotgun (WGS) entry which is preliminary data.</text>
</comment>
<organism evidence="2 3">
    <name type="scientific">Pseudoalteromonas citrea</name>
    <dbReference type="NCBI Taxonomy" id="43655"/>
    <lineage>
        <taxon>Bacteria</taxon>
        <taxon>Pseudomonadati</taxon>
        <taxon>Pseudomonadota</taxon>
        <taxon>Gammaproteobacteria</taxon>
        <taxon>Alteromonadales</taxon>
        <taxon>Pseudoalteromonadaceae</taxon>
        <taxon>Pseudoalteromonas</taxon>
    </lineage>
</organism>
<accession>A0AAD4FQ57</accession>
<gene>
    <name evidence="2" type="ORF">PCIT_b0769</name>
</gene>
<reference evidence="2" key="1">
    <citation type="journal article" date="2012" name="J. Bacteriol.">
        <title>Genome sequences of type strains of seven species of the marine bacterium Pseudoalteromonas.</title>
        <authorList>
            <person name="Xie B.B."/>
            <person name="Shu Y.L."/>
            <person name="Qin Q.L."/>
            <person name="Rong J.C."/>
            <person name="Zhang X.Y."/>
            <person name="Chen X.L."/>
            <person name="Shi M."/>
            <person name="He H.L."/>
            <person name="Zhou B.C."/>
            <person name="Zhang Y.Z."/>
        </authorList>
    </citation>
    <scope>NUCLEOTIDE SEQUENCE</scope>
    <source>
        <strain evidence="2">DSM 8771</strain>
    </source>
</reference>